<dbReference type="EMBL" id="CP117880">
    <property type="protein sequence ID" value="WDF67564.1"/>
    <property type="molecule type" value="Genomic_DNA"/>
</dbReference>
<feature type="domain" description="SusD-like N-terminal" evidence="8">
    <location>
        <begin position="71"/>
        <end position="226"/>
    </location>
</feature>
<dbReference type="Proteomes" id="UP001221558">
    <property type="component" value="Chromosome"/>
</dbReference>
<evidence type="ECO:0000313" key="10">
    <source>
        <dbReference type="Proteomes" id="UP001221558"/>
    </source>
</evidence>
<evidence type="ECO:0000256" key="2">
    <source>
        <dbReference type="ARBA" id="ARBA00006275"/>
    </source>
</evidence>
<evidence type="ECO:0000259" key="8">
    <source>
        <dbReference type="Pfam" id="PF14322"/>
    </source>
</evidence>
<organism evidence="9 10">
    <name type="scientific">Sphingobacterium oryzagri</name>
    <dbReference type="NCBI Taxonomy" id="3025669"/>
    <lineage>
        <taxon>Bacteria</taxon>
        <taxon>Pseudomonadati</taxon>
        <taxon>Bacteroidota</taxon>
        <taxon>Sphingobacteriia</taxon>
        <taxon>Sphingobacteriales</taxon>
        <taxon>Sphingobacteriaceae</taxon>
        <taxon>Sphingobacterium</taxon>
    </lineage>
</organism>
<dbReference type="InterPro" id="IPR011990">
    <property type="entry name" value="TPR-like_helical_dom_sf"/>
</dbReference>
<accession>A0ABY7WD35</accession>
<keyword evidence="10" id="KW-1185">Reference proteome</keyword>
<dbReference type="InterPro" id="IPR033985">
    <property type="entry name" value="SusD-like_N"/>
</dbReference>
<evidence type="ECO:0000256" key="3">
    <source>
        <dbReference type="ARBA" id="ARBA00022729"/>
    </source>
</evidence>
<feature type="chain" id="PRO_5046487425" evidence="6">
    <location>
        <begin position="22"/>
        <end position="459"/>
    </location>
</feature>
<protein>
    <submittedName>
        <fullName evidence="9">RagB/SusD family nutrient uptake outer membrane protein</fullName>
    </submittedName>
</protein>
<dbReference type="PROSITE" id="PS51257">
    <property type="entry name" value="PROKAR_LIPOPROTEIN"/>
    <property type="match status" value="1"/>
</dbReference>
<proteinExistence type="inferred from homology"/>
<keyword evidence="3 6" id="KW-0732">Signal</keyword>
<keyword evidence="4" id="KW-0472">Membrane</keyword>
<feature type="domain" description="RagB/SusD" evidence="7">
    <location>
        <begin position="309"/>
        <end position="457"/>
    </location>
</feature>
<dbReference type="Gene3D" id="1.25.40.390">
    <property type="match status" value="1"/>
</dbReference>
<evidence type="ECO:0000313" key="9">
    <source>
        <dbReference type="EMBL" id="WDF67564.1"/>
    </source>
</evidence>
<comment type="similarity">
    <text evidence="2">Belongs to the SusD family.</text>
</comment>
<comment type="subcellular location">
    <subcellularLocation>
        <location evidence="1">Cell outer membrane</location>
    </subcellularLocation>
</comment>
<dbReference type="InterPro" id="IPR012944">
    <property type="entry name" value="SusD_RagB_dom"/>
</dbReference>
<evidence type="ECO:0000256" key="4">
    <source>
        <dbReference type="ARBA" id="ARBA00023136"/>
    </source>
</evidence>
<evidence type="ECO:0000259" key="7">
    <source>
        <dbReference type="Pfam" id="PF07980"/>
    </source>
</evidence>
<dbReference type="Pfam" id="PF14322">
    <property type="entry name" value="SusD-like_3"/>
    <property type="match status" value="1"/>
</dbReference>
<evidence type="ECO:0000256" key="5">
    <source>
        <dbReference type="ARBA" id="ARBA00023237"/>
    </source>
</evidence>
<reference evidence="9 10" key="1">
    <citation type="submission" date="2023-02" db="EMBL/GenBank/DDBJ databases">
        <title>Genome sequence of Sphingobacterium sp. KACC 22765.</title>
        <authorList>
            <person name="Kim S."/>
            <person name="Heo J."/>
            <person name="Kwon S.-W."/>
        </authorList>
    </citation>
    <scope>NUCLEOTIDE SEQUENCE [LARGE SCALE GENOMIC DNA]</scope>
    <source>
        <strain evidence="9 10">KACC 22765</strain>
    </source>
</reference>
<dbReference type="RefSeq" id="WP_274266292.1">
    <property type="nucleotide sequence ID" value="NZ_CP117880.1"/>
</dbReference>
<feature type="signal peptide" evidence="6">
    <location>
        <begin position="1"/>
        <end position="21"/>
    </location>
</feature>
<sequence length="459" mass="50270">MKNIRYKHILPIALLSSALLATSCEKFVELGAPPTQVLLDDAFSTDASARSVILGLYVSTVNTNISGTTTFYSGIAADDLQYNAADASLLEFANNGLLNTNSYVNNLWANLYQLVKNTNNSIVGLERSATLTPAVKDQLIGEAKFMRAYAYLYLVNLYGDVPLHLKSDLEIFDEASLGRTAVDAVYSQITADLLDAESKLAAAYEGTFRARVNKHAASALLARVYLYRGDYANAEIYASKVLQESMYSLPAATSNFTNTSTEIIFQLANLSGITVFATNYITLPTVIPAYSLPNAVYDSFETTPTVDLRKTTWVSPKTVSNKAYYAITKYKATAGTGNEYHVVLRLAEQYLIRAEARANRNNLSGAKADIDAVRSRAGLSALPANLTQAQLLSAIETERLHEFFGEYAHRWLDLKRTNRATAVLSPVKANWQATDVLFPIPNAQIVVNGNLTQNPGYND</sequence>
<gene>
    <name evidence="9" type="ORF">PQ465_14790</name>
</gene>
<dbReference type="SUPFAM" id="SSF48452">
    <property type="entry name" value="TPR-like"/>
    <property type="match status" value="1"/>
</dbReference>
<dbReference type="Pfam" id="PF07980">
    <property type="entry name" value="SusD_RagB"/>
    <property type="match status" value="1"/>
</dbReference>
<keyword evidence="5" id="KW-0998">Cell outer membrane</keyword>
<dbReference type="CDD" id="cd08977">
    <property type="entry name" value="SusD"/>
    <property type="match status" value="1"/>
</dbReference>
<evidence type="ECO:0000256" key="6">
    <source>
        <dbReference type="SAM" id="SignalP"/>
    </source>
</evidence>
<name>A0ABY7WD35_9SPHI</name>
<evidence type="ECO:0000256" key="1">
    <source>
        <dbReference type="ARBA" id="ARBA00004442"/>
    </source>
</evidence>